<feature type="transmembrane region" description="Helical" evidence="1">
    <location>
        <begin position="83"/>
        <end position="102"/>
    </location>
</feature>
<reference evidence="2 3" key="1">
    <citation type="submission" date="2017-07" db="EMBL/GenBank/DDBJ databases">
        <title>The genome sequence of Paludifilum halophilum highlights mechanisms for microbial adaptation to high salt environemnts.</title>
        <authorList>
            <person name="Belbahri L."/>
        </authorList>
    </citation>
    <scope>NUCLEOTIDE SEQUENCE [LARGE SCALE GENOMIC DNA]</scope>
    <source>
        <strain evidence="2 3">DSM 102817</strain>
    </source>
</reference>
<dbReference type="OrthoDB" id="2989824at2"/>
<dbReference type="AlphaFoldDB" id="A0A235B8T9"/>
<sequence length="158" mass="17724">MQGKHAGIVLIVAGAFLLMRETEWQLYKYLSTWEFLLILTGLIVLFLSMRQPHHPNLMIWGGITLGLGIHAWGLSHVKEWPQHWSLVPAIIGACFFLIGGLLKKDRKKGTIGAILLLLGLFAWPGANRIPGVGEAAVFMNTYWPTLLILLGIFLLWKK</sequence>
<keyword evidence="1" id="KW-1133">Transmembrane helix</keyword>
<accession>A0A235B8T9</accession>
<protein>
    <submittedName>
        <fullName evidence="2">Uncharacterized protein</fullName>
    </submittedName>
</protein>
<keyword evidence="3" id="KW-1185">Reference proteome</keyword>
<proteinExistence type="predicted"/>
<keyword evidence="1" id="KW-0472">Membrane</keyword>
<dbReference type="RefSeq" id="WP_094263592.1">
    <property type="nucleotide sequence ID" value="NZ_NOWF01000003.1"/>
</dbReference>
<evidence type="ECO:0000313" key="2">
    <source>
        <dbReference type="EMBL" id="OYD08287.1"/>
    </source>
</evidence>
<feature type="transmembrane region" description="Helical" evidence="1">
    <location>
        <begin position="138"/>
        <end position="156"/>
    </location>
</feature>
<dbReference type="Proteomes" id="UP000215459">
    <property type="component" value="Unassembled WGS sequence"/>
</dbReference>
<feature type="transmembrane region" description="Helical" evidence="1">
    <location>
        <begin position="30"/>
        <end position="47"/>
    </location>
</feature>
<gene>
    <name evidence="2" type="ORF">CHM34_05390</name>
</gene>
<name>A0A235B8T9_9BACL</name>
<keyword evidence="1" id="KW-0812">Transmembrane</keyword>
<feature type="transmembrane region" description="Helical" evidence="1">
    <location>
        <begin position="59"/>
        <end position="77"/>
    </location>
</feature>
<comment type="caution">
    <text evidence="2">The sequence shown here is derived from an EMBL/GenBank/DDBJ whole genome shotgun (WGS) entry which is preliminary data.</text>
</comment>
<dbReference type="EMBL" id="NOWF01000003">
    <property type="protein sequence ID" value="OYD08287.1"/>
    <property type="molecule type" value="Genomic_DNA"/>
</dbReference>
<evidence type="ECO:0000256" key="1">
    <source>
        <dbReference type="SAM" id="Phobius"/>
    </source>
</evidence>
<evidence type="ECO:0000313" key="3">
    <source>
        <dbReference type="Proteomes" id="UP000215459"/>
    </source>
</evidence>
<organism evidence="2 3">
    <name type="scientific">Paludifilum halophilum</name>
    <dbReference type="NCBI Taxonomy" id="1642702"/>
    <lineage>
        <taxon>Bacteria</taxon>
        <taxon>Bacillati</taxon>
        <taxon>Bacillota</taxon>
        <taxon>Bacilli</taxon>
        <taxon>Bacillales</taxon>
        <taxon>Thermoactinomycetaceae</taxon>
        <taxon>Paludifilum</taxon>
    </lineage>
</organism>
<feature type="transmembrane region" description="Helical" evidence="1">
    <location>
        <begin position="109"/>
        <end position="126"/>
    </location>
</feature>